<name>A0ABY7JK59_9BURK</name>
<gene>
    <name evidence="2" type="ORF">NB645_04470</name>
</gene>
<dbReference type="RefSeq" id="WP_269265587.1">
    <property type="nucleotide sequence ID" value="NZ_CP098248.1"/>
</dbReference>
<sequence>MAESAGHAVPKAMQQGDGPGSGRAIAAFCYTFFPQDKGGKWKPCRVSGQNRNGDMVAGTWESGLDGLFHVRRRYGVRGCGTGG</sequence>
<keyword evidence="3" id="KW-1185">Reference proteome</keyword>
<evidence type="ECO:0000313" key="3">
    <source>
        <dbReference type="Proteomes" id="UP001164794"/>
    </source>
</evidence>
<reference evidence="2" key="1">
    <citation type="journal article" date="2022" name="Front. Microbiol.">
        <title>New perspectives on an old grouping: The genomic and phenotypic variability of Oxalobacter formigenes and the implications for calcium oxalate stone prevention.</title>
        <authorList>
            <person name="Chmiel J.A."/>
            <person name="Carr C."/>
            <person name="Stuivenberg G.A."/>
            <person name="Venema R."/>
            <person name="Chanyi R.M."/>
            <person name="Al K.F."/>
            <person name="Giguere D."/>
            <person name="Say H."/>
            <person name="Akouris P.P."/>
            <person name="Dominguez Romero S.A."/>
            <person name="Kwong A."/>
            <person name="Tai V."/>
            <person name="Koval S.F."/>
            <person name="Razvi H."/>
            <person name="Bjazevic J."/>
            <person name="Burton J.P."/>
        </authorList>
    </citation>
    <scope>NUCLEOTIDE SEQUENCE</scope>
    <source>
        <strain evidence="2">HOxNP-1</strain>
    </source>
</reference>
<feature type="region of interest" description="Disordered" evidence="1">
    <location>
        <begin position="1"/>
        <end position="20"/>
    </location>
</feature>
<dbReference type="EMBL" id="CP098248">
    <property type="protein sequence ID" value="WAV97986.1"/>
    <property type="molecule type" value="Genomic_DNA"/>
</dbReference>
<dbReference type="Proteomes" id="UP001164794">
    <property type="component" value="Chromosome"/>
</dbReference>
<organism evidence="2 3">
    <name type="scientific">Oxalobacter aliiformigenes</name>
    <dbReference type="NCBI Taxonomy" id="2946593"/>
    <lineage>
        <taxon>Bacteria</taxon>
        <taxon>Pseudomonadati</taxon>
        <taxon>Pseudomonadota</taxon>
        <taxon>Betaproteobacteria</taxon>
        <taxon>Burkholderiales</taxon>
        <taxon>Oxalobacteraceae</taxon>
        <taxon>Oxalobacter</taxon>
    </lineage>
</organism>
<proteinExistence type="predicted"/>
<evidence type="ECO:0000256" key="1">
    <source>
        <dbReference type="SAM" id="MobiDB-lite"/>
    </source>
</evidence>
<protein>
    <submittedName>
        <fullName evidence="2">Uncharacterized protein</fullName>
    </submittedName>
</protein>
<evidence type="ECO:0000313" key="2">
    <source>
        <dbReference type="EMBL" id="WAV97986.1"/>
    </source>
</evidence>
<accession>A0ABY7JK59</accession>